<dbReference type="STRING" id="42253.NITMOv2_1148"/>
<organism evidence="4 5">
    <name type="scientific">Nitrospira moscoviensis</name>
    <dbReference type="NCBI Taxonomy" id="42253"/>
    <lineage>
        <taxon>Bacteria</taxon>
        <taxon>Pseudomonadati</taxon>
        <taxon>Nitrospirota</taxon>
        <taxon>Nitrospiria</taxon>
        <taxon>Nitrospirales</taxon>
        <taxon>Nitrospiraceae</taxon>
        <taxon>Nitrospira</taxon>
    </lineage>
</organism>
<dbReference type="Pfam" id="PF00072">
    <property type="entry name" value="Response_reg"/>
    <property type="match status" value="1"/>
</dbReference>
<dbReference type="PATRIC" id="fig|42253.5.peg.1134"/>
<name>A0A0K2G9P2_NITMO</name>
<reference evidence="4 5" key="1">
    <citation type="journal article" date="2015" name="Proc. Natl. Acad. Sci. U.S.A.">
        <title>Expanded metabolic versatility of ubiquitous nitrite-oxidizing bacteria from the genus Nitrospira.</title>
        <authorList>
            <person name="Koch H."/>
            <person name="Lucker S."/>
            <person name="Albertsen M."/>
            <person name="Kitzinger K."/>
            <person name="Herbold C."/>
            <person name="Spieck E."/>
            <person name="Nielsen P.H."/>
            <person name="Wagner M."/>
            <person name="Daims H."/>
        </authorList>
    </citation>
    <scope>NUCLEOTIDE SEQUENCE [LARGE SCALE GENOMIC DNA]</scope>
    <source>
        <strain evidence="4 5">NSP M-1</strain>
    </source>
</reference>
<protein>
    <submittedName>
        <fullName evidence="4">Response regulator, CheY-like</fullName>
    </submittedName>
</protein>
<dbReference type="OrthoDB" id="189380at2"/>
<dbReference type="PANTHER" id="PTHR44591:SF3">
    <property type="entry name" value="RESPONSE REGULATORY DOMAIN-CONTAINING PROTEIN"/>
    <property type="match status" value="1"/>
</dbReference>
<dbReference type="Proteomes" id="UP000069205">
    <property type="component" value="Chromosome"/>
</dbReference>
<evidence type="ECO:0000313" key="4">
    <source>
        <dbReference type="EMBL" id="ALA57579.1"/>
    </source>
</evidence>
<sequence length="128" mass="13913">MPIERIIVGRILVIDDEESIRSLLQTILQRRHHDVLLAASGAEGLEQFRQHAPDVTILDLKMPGMNGLQVLQHTRAVAPMAPVIVLTGAGTEATEQEARAYGITAFLTKQFSLHELGAALRLVLGNSA</sequence>
<dbReference type="PANTHER" id="PTHR44591">
    <property type="entry name" value="STRESS RESPONSE REGULATOR PROTEIN 1"/>
    <property type="match status" value="1"/>
</dbReference>
<gene>
    <name evidence="4" type="ORF">NITMOv2_1148</name>
</gene>
<dbReference type="CDD" id="cd00156">
    <property type="entry name" value="REC"/>
    <property type="match status" value="1"/>
</dbReference>
<dbReference type="InterPro" id="IPR011006">
    <property type="entry name" value="CheY-like_superfamily"/>
</dbReference>
<dbReference type="PROSITE" id="PS50110">
    <property type="entry name" value="RESPONSE_REGULATORY"/>
    <property type="match status" value="1"/>
</dbReference>
<dbReference type="AlphaFoldDB" id="A0A0K2G9P2"/>
<dbReference type="SMART" id="SM00448">
    <property type="entry name" value="REC"/>
    <property type="match status" value="1"/>
</dbReference>
<keyword evidence="5" id="KW-1185">Reference proteome</keyword>
<accession>A0A0K2G9P2</accession>
<dbReference type="Gene3D" id="3.40.50.2300">
    <property type="match status" value="1"/>
</dbReference>
<evidence type="ECO:0000256" key="1">
    <source>
        <dbReference type="ARBA" id="ARBA00022553"/>
    </source>
</evidence>
<proteinExistence type="predicted"/>
<dbReference type="KEGG" id="nmv:NITMOv2_1148"/>
<feature type="domain" description="Response regulatory" evidence="3">
    <location>
        <begin position="10"/>
        <end position="124"/>
    </location>
</feature>
<keyword evidence="1 2" id="KW-0597">Phosphoprotein</keyword>
<evidence type="ECO:0000313" key="5">
    <source>
        <dbReference type="Proteomes" id="UP000069205"/>
    </source>
</evidence>
<evidence type="ECO:0000256" key="2">
    <source>
        <dbReference type="PROSITE-ProRule" id="PRU00169"/>
    </source>
</evidence>
<evidence type="ECO:0000259" key="3">
    <source>
        <dbReference type="PROSITE" id="PS50110"/>
    </source>
</evidence>
<dbReference type="EMBL" id="CP011801">
    <property type="protein sequence ID" value="ALA57579.1"/>
    <property type="molecule type" value="Genomic_DNA"/>
</dbReference>
<dbReference type="InterPro" id="IPR050595">
    <property type="entry name" value="Bact_response_regulator"/>
</dbReference>
<dbReference type="GO" id="GO:0000160">
    <property type="term" value="P:phosphorelay signal transduction system"/>
    <property type="evidence" value="ECO:0007669"/>
    <property type="project" value="InterPro"/>
</dbReference>
<dbReference type="SUPFAM" id="SSF52172">
    <property type="entry name" value="CheY-like"/>
    <property type="match status" value="1"/>
</dbReference>
<dbReference type="InterPro" id="IPR001789">
    <property type="entry name" value="Sig_transdc_resp-reg_receiver"/>
</dbReference>
<feature type="modified residue" description="4-aspartylphosphate" evidence="2">
    <location>
        <position position="59"/>
    </location>
</feature>